<organism evidence="2 3">
    <name type="scientific">Mytilus galloprovincialis</name>
    <name type="common">Mediterranean mussel</name>
    <dbReference type="NCBI Taxonomy" id="29158"/>
    <lineage>
        <taxon>Eukaryota</taxon>
        <taxon>Metazoa</taxon>
        <taxon>Spiralia</taxon>
        <taxon>Lophotrochozoa</taxon>
        <taxon>Mollusca</taxon>
        <taxon>Bivalvia</taxon>
        <taxon>Autobranchia</taxon>
        <taxon>Pteriomorphia</taxon>
        <taxon>Mytilida</taxon>
        <taxon>Mytiloidea</taxon>
        <taxon>Mytilidae</taxon>
        <taxon>Mytilinae</taxon>
        <taxon>Mytilus</taxon>
    </lineage>
</organism>
<dbReference type="Proteomes" id="UP000596742">
    <property type="component" value="Unassembled WGS sequence"/>
</dbReference>
<dbReference type="InterPro" id="IPR005135">
    <property type="entry name" value="Endo/exonuclease/phosphatase"/>
</dbReference>
<protein>
    <recommendedName>
        <fullName evidence="1">Endonuclease/exonuclease/phosphatase domain-containing protein</fullName>
    </recommendedName>
</protein>
<evidence type="ECO:0000313" key="2">
    <source>
        <dbReference type="EMBL" id="VDI50111.1"/>
    </source>
</evidence>
<dbReference type="EMBL" id="UYJE01006910">
    <property type="protein sequence ID" value="VDI50111.1"/>
    <property type="molecule type" value="Genomic_DNA"/>
</dbReference>
<evidence type="ECO:0000259" key="1">
    <source>
        <dbReference type="Pfam" id="PF03372"/>
    </source>
</evidence>
<gene>
    <name evidence="2" type="ORF">MGAL_10B022018</name>
</gene>
<reference evidence="2" key="1">
    <citation type="submission" date="2018-11" db="EMBL/GenBank/DDBJ databases">
        <authorList>
            <person name="Alioto T."/>
            <person name="Alioto T."/>
        </authorList>
    </citation>
    <scope>NUCLEOTIDE SEQUENCE</scope>
</reference>
<comment type="caution">
    <text evidence="2">The sequence shown here is derived from an EMBL/GenBank/DDBJ whole genome shotgun (WGS) entry which is preliminary data.</text>
</comment>
<feature type="domain" description="Endonuclease/exonuclease/phosphatase" evidence="1">
    <location>
        <begin position="6"/>
        <end position="230"/>
    </location>
</feature>
<dbReference type="AlphaFoldDB" id="A0A8B6FM85"/>
<evidence type="ECO:0000313" key="3">
    <source>
        <dbReference type="Proteomes" id="UP000596742"/>
    </source>
</evidence>
<sequence>LVRKLRDKEFVQIVSEYDVLCLSECWVKCPDEFELDGYEKKYLARSKCGGGGVVLFYKKWLCQFIDVIKYEVDSMIWLKFDKRIMPNNKNLYMCVIYMPPDRNVYYKKYNIDVFDVLQEQIELFATLGTVSVIGDLNGRVGIEPDFIVEDTLDKHLLDTIDFISYVSDVKITDRLSEDLKAPNGFGRRILDICKSTGLRICNGRFGTESSKYTFQNKNGCSLIDYMLISQDNIFTFIKALTVKDFNMFSCHAPLSVELYLNVDTKINDQCTCIKSVLNRVKWNEGFKDGLVNDMLTNVQKFDDLMLNLTEHENDIDKCVGDLNNLLTEICEQYTKTEVEFTDYCEHCIDSNANKSRKSFVKIDKPWISEDCKNLYRQYK</sequence>
<dbReference type="Pfam" id="PF03372">
    <property type="entry name" value="Exo_endo_phos"/>
    <property type="match status" value="1"/>
</dbReference>
<name>A0A8B6FM85_MYTGA</name>
<dbReference type="Gene3D" id="3.60.10.10">
    <property type="entry name" value="Endonuclease/exonuclease/phosphatase"/>
    <property type="match status" value="1"/>
</dbReference>
<dbReference type="GO" id="GO:0003824">
    <property type="term" value="F:catalytic activity"/>
    <property type="evidence" value="ECO:0007669"/>
    <property type="project" value="InterPro"/>
</dbReference>
<accession>A0A8B6FM85</accession>
<proteinExistence type="predicted"/>
<feature type="non-terminal residue" evidence="2">
    <location>
        <position position="1"/>
    </location>
</feature>
<dbReference type="SUPFAM" id="SSF56219">
    <property type="entry name" value="DNase I-like"/>
    <property type="match status" value="1"/>
</dbReference>
<keyword evidence="3" id="KW-1185">Reference proteome</keyword>
<dbReference type="InterPro" id="IPR036691">
    <property type="entry name" value="Endo/exonu/phosph_ase_sf"/>
</dbReference>
<dbReference type="OrthoDB" id="8052050at2759"/>